<dbReference type="SMART" id="SM00534">
    <property type="entry name" value="MUTSac"/>
    <property type="match status" value="1"/>
</dbReference>
<keyword evidence="2 7" id="KW-0547">Nucleotide-binding</keyword>
<evidence type="ECO:0000256" key="4">
    <source>
        <dbReference type="ARBA" id="ARBA00022840"/>
    </source>
</evidence>
<feature type="binding site" evidence="7">
    <location>
        <begin position="335"/>
        <end position="342"/>
    </location>
    <ligand>
        <name>ATP</name>
        <dbReference type="ChEBI" id="CHEBI:30616"/>
    </ligand>
</feature>
<dbReference type="GO" id="GO:0005524">
    <property type="term" value="F:ATP binding"/>
    <property type="evidence" value="ECO:0007669"/>
    <property type="project" value="UniProtKB-UniRule"/>
</dbReference>
<dbReference type="InterPro" id="IPR002625">
    <property type="entry name" value="Smr_dom"/>
</dbReference>
<dbReference type="PANTHER" id="PTHR48466:SF2">
    <property type="entry name" value="OS10G0509000 PROTEIN"/>
    <property type="match status" value="1"/>
</dbReference>
<dbReference type="Pfam" id="PF00488">
    <property type="entry name" value="MutS_V"/>
    <property type="match status" value="1"/>
</dbReference>
<dbReference type="GO" id="GO:0045910">
    <property type="term" value="P:negative regulation of DNA recombination"/>
    <property type="evidence" value="ECO:0007669"/>
    <property type="project" value="InterPro"/>
</dbReference>
<evidence type="ECO:0000259" key="10">
    <source>
        <dbReference type="PROSITE" id="PS50828"/>
    </source>
</evidence>
<organism evidence="11 12">
    <name type="scientific">Hydrogenibacillus schlegelii</name>
    <name type="common">Bacillus schlegelii</name>
    <dbReference type="NCBI Taxonomy" id="1484"/>
    <lineage>
        <taxon>Bacteria</taxon>
        <taxon>Bacillati</taxon>
        <taxon>Bacillota</taxon>
        <taxon>Bacilli</taxon>
        <taxon>Bacillales</taxon>
        <taxon>Bacillales Family X. Incertae Sedis</taxon>
        <taxon>Hydrogenibacillus</taxon>
    </lineage>
</organism>
<dbReference type="Pfam" id="PF20297">
    <property type="entry name" value="MSSS"/>
    <property type="match status" value="1"/>
</dbReference>
<dbReference type="InterPro" id="IPR045076">
    <property type="entry name" value="MutS"/>
</dbReference>
<evidence type="ECO:0000256" key="6">
    <source>
        <dbReference type="ARBA" id="ARBA00023125"/>
    </source>
</evidence>
<keyword evidence="5 7" id="KW-0694">RNA-binding</keyword>
<evidence type="ECO:0000256" key="9">
    <source>
        <dbReference type="SAM" id="MobiDB-lite"/>
    </source>
</evidence>
<dbReference type="GO" id="GO:0004519">
    <property type="term" value="F:endonuclease activity"/>
    <property type="evidence" value="ECO:0007669"/>
    <property type="project" value="UniProtKB-UniRule"/>
</dbReference>
<evidence type="ECO:0000313" key="11">
    <source>
        <dbReference type="EMBL" id="OAR05601.1"/>
    </source>
</evidence>
<feature type="coiled-coil region" evidence="8">
    <location>
        <begin position="516"/>
        <end position="600"/>
    </location>
</feature>
<dbReference type="Gene3D" id="3.40.50.300">
    <property type="entry name" value="P-loop containing nucleotide triphosphate hydrolases"/>
    <property type="match status" value="1"/>
</dbReference>
<dbReference type="SUPFAM" id="SSF48334">
    <property type="entry name" value="DNA repair protein MutS, domain III"/>
    <property type="match status" value="1"/>
</dbReference>
<dbReference type="SUPFAM" id="SSF160443">
    <property type="entry name" value="SMR domain-like"/>
    <property type="match status" value="1"/>
</dbReference>
<dbReference type="NCBIfam" id="TIGR01069">
    <property type="entry name" value="mutS2"/>
    <property type="match status" value="1"/>
</dbReference>
<dbReference type="RefSeq" id="WP_066197941.1">
    <property type="nucleotide sequence ID" value="NZ_CBCSAS010000003.1"/>
</dbReference>
<proteinExistence type="inferred from homology"/>
<dbReference type="PROSITE" id="PS00486">
    <property type="entry name" value="DNA_MISMATCH_REPAIR_2"/>
    <property type="match status" value="1"/>
</dbReference>
<dbReference type="SUPFAM" id="SSF52540">
    <property type="entry name" value="P-loop containing nucleoside triphosphate hydrolases"/>
    <property type="match status" value="1"/>
</dbReference>
<keyword evidence="6 7" id="KW-0238">DNA-binding</keyword>
<evidence type="ECO:0000256" key="1">
    <source>
        <dbReference type="ARBA" id="ARBA00022730"/>
    </source>
</evidence>
<comment type="subunit">
    <text evidence="7">Homodimer. Binds to stalled ribosomes, contacting rRNA.</text>
</comment>
<comment type="function">
    <text evidence="7">Endonuclease that is involved in the suppression of homologous recombination and thus may have a key role in the control of bacterial genetic diversity.</text>
</comment>
<feature type="domain" description="Smr" evidence="10">
    <location>
        <begin position="726"/>
        <end position="800"/>
    </location>
</feature>
<keyword evidence="3 7" id="KW-0378">Hydrolase</keyword>
<feature type="region of interest" description="Disordered" evidence="9">
    <location>
        <begin position="630"/>
        <end position="660"/>
    </location>
</feature>
<keyword evidence="4 7" id="KW-0067">ATP-binding</keyword>
<dbReference type="GO" id="GO:0030983">
    <property type="term" value="F:mismatched DNA binding"/>
    <property type="evidence" value="ECO:0007669"/>
    <property type="project" value="InterPro"/>
</dbReference>
<dbReference type="EC" id="3.1.-.-" evidence="7"/>
<gene>
    <name evidence="7" type="primary">mutS2</name>
    <name evidence="7" type="synonym">rqcU</name>
    <name evidence="11" type="ORF">SA87_12095</name>
</gene>
<evidence type="ECO:0000313" key="12">
    <source>
        <dbReference type="Proteomes" id="UP000243024"/>
    </source>
</evidence>
<evidence type="ECO:0000256" key="7">
    <source>
        <dbReference type="HAMAP-Rule" id="MF_00092"/>
    </source>
</evidence>
<dbReference type="HAMAP" id="MF_00092">
    <property type="entry name" value="MutS2"/>
    <property type="match status" value="1"/>
</dbReference>
<dbReference type="CDD" id="cd03280">
    <property type="entry name" value="ABC_MutS2"/>
    <property type="match status" value="1"/>
</dbReference>
<dbReference type="EMBL" id="JXBB01000001">
    <property type="protein sequence ID" value="OAR05601.1"/>
    <property type="molecule type" value="Genomic_DNA"/>
</dbReference>
<dbReference type="InterPro" id="IPR007696">
    <property type="entry name" value="DNA_mismatch_repair_MutS_core"/>
</dbReference>
<dbReference type="InterPro" id="IPR036063">
    <property type="entry name" value="Smr_dom_sf"/>
</dbReference>
<dbReference type="PROSITE" id="PS50828">
    <property type="entry name" value="SMR"/>
    <property type="match status" value="1"/>
</dbReference>
<keyword evidence="1 7" id="KW-0699">rRNA-binding</keyword>
<evidence type="ECO:0000256" key="3">
    <source>
        <dbReference type="ARBA" id="ARBA00022801"/>
    </source>
</evidence>
<comment type="caution">
    <text evidence="11">The sequence shown here is derived from an EMBL/GenBank/DDBJ whole genome shotgun (WGS) entry which is preliminary data.</text>
</comment>
<comment type="similarity">
    <text evidence="7">Belongs to the DNA mismatch repair MutS family. MutS2 subfamily.</text>
</comment>
<dbReference type="AlphaFoldDB" id="A0A132NAE1"/>
<dbReference type="GO" id="GO:0016887">
    <property type="term" value="F:ATP hydrolysis activity"/>
    <property type="evidence" value="ECO:0007669"/>
    <property type="project" value="InterPro"/>
</dbReference>
<dbReference type="PANTHER" id="PTHR48466">
    <property type="entry name" value="OS10G0509000 PROTEIN-RELATED"/>
    <property type="match status" value="1"/>
</dbReference>
<keyword evidence="12" id="KW-1185">Reference proteome</keyword>
<evidence type="ECO:0000256" key="5">
    <source>
        <dbReference type="ARBA" id="ARBA00022884"/>
    </source>
</evidence>
<dbReference type="GO" id="GO:0006298">
    <property type="term" value="P:mismatch repair"/>
    <property type="evidence" value="ECO:0007669"/>
    <property type="project" value="InterPro"/>
</dbReference>
<dbReference type="Gene3D" id="3.30.1370.110">
    <property type="match status" value="1"/>
</dbReference>
<dbReference type="Proteomes" id="UP000243024">
    <property type="component" value="Unassembled WGS sequence"/>
</dbReference>
<dbReference type="EC" id="3.6.4.-" evidence="7"/>
<evidence type="ECO:0000256" key="2">
    <source>
        <dbReference type="ARBA" id="ARBA00022741"/>
    </source>
</evidence>
<evidence type="ECO:0000256" key="8">
    <source>
        <dbReference type="SAM" id="Coils"/>
    </source>
</evidence>
<feature type="compositionally biased region" description="Basic and acidic residues" evidence="9">
    <location>
        <begin position="630"/>
        <end position="645"/>
    </location>
</feature>
<sequence>MDARTFARLDYPEVLEALARSAATPLGARLARRLRPVGREDVVRRRLQATDEAVTFARRFGPPDFSGVGPVADAVRRAKKGGLLYPDALYRVLSFLRGIRRVRASVRRPDGTEATFPALVRLSDRLEAPAALYEALAGAIASESALKDEASPRLLELRRRLRAIDGEIRETLERLIRDPETRGALQEPVIMFRGGRPVLPVRADAKNRVRGIVHDVSSSGQTLFIEPEAIVALANVRRTVEQEAAAEEERILRALTKEVAQAAVPLLVAEAHAAALDLLFAKAAYALAHGHARPNLGPPGGPVALYDAYHPLLGDRAVKNDLLLEAGVRLLLITGPNTGGKTVTLKTIGLAALMAQSGLFIPAREGSTLPVFDGVFADIGDEQSIAQNLSTFSSHMTQIVAILKRATEKSLVLLDEIGAGTDPAEGVALASAILEALAERGARVVATTHFGELKALAGERPWAVNASMAFDRETLRPTYRLLLGVPGASHALEIARRLGLDEAIVRRAEARIGAEGRQAAAVAAELADRLQALERERRRLAAEREALEAERRRLEAERERERRLLSERLAAADARYRRRLEEAVRKGEAIARELEALHREAIAAGHVPPTVKPHEWIDRVGALRRAAAEAKAAADEAAPKEDRARGGRKPSPPGGRLLPGATVLVRSHGLKGTLLELRPNGEAVVQLGVMKLTLPASDLVPVEGDKPPAPAGGVRVTVERRAPFEVDLRGMTVEEAREALDEVLDRALLEGRDRLVVIHGLGTGALKRGVAEFLRRHPAVKRFRSGEKEEGGSGVTIVEL</sequence>
<protein>
    <recommendedName>
        <fullName evidence="7">Endonuclease MutS2</fullName>
        <ecNumber evidence="7">3.1.-.-</ecNumber>
    </recommendedName>
    <alternativeName>
        <fullName evidence="7">Ribosome-associated protein quality control-upstream factor</fullName>
        <shortName evidence="7">RQC-upstream factor</shortName>
        <shortName evidence="7">RqcU</shortName>
        <ecNumber evidence="7">3.6.4.-</ecNumber>
    </alternativeName>
</protein>
<dbReference type="GO" id="GO:0140664">
    <property type="term" value="F:ATP-dependent DNA damage sensor activity"/>
    <property type="evidence" value="ECO:0007669"/>
    <property type="project" value="InterPro"/>
</dbReference>
<dbReference type="InterPro" id="IPR005747">
    <property type="entry name" value="MutS2"/>
</dbReference>
<dbReference type="GO" id="GO:0072344">
    <property type="term" value="P:rescue of stalled ribosome"/>
    <property type="evidence" value="ECO:0007669"/>
    <property type="project" value="UniProtKB-UniRule"/>
</dbReference>
<accession>A0A132NAE1</accession>
<keyword evidence="7" id="KW-0255">Endonuclease</keyword>
<dbReference type="GO" id="GO:0019843">
    <property type="term" value="F:rRNA binding"/>
    <property type="evidence" value="ECO:0007669"/>
    <property type="project" value="UniProtKB-UniRule"/>
</dbReference>
<dbReference type="STRING" id="1484.SA87_12095"/>
<dbReference type="SMART" id="SM00533">
    <property type="entry name" value="MUTSd"/>
    <property type="match status" value="1"/>
</dbReference>
<dbReference type="PIRSF" id="PIRSF005814">
    <property type="entry name" value="MutS_YshD"/>
    <property type="match status" value="1"/>
</dbReference>
<comment type="function">
    <text evidence="7">Acts as a ribosome collision sensor, splitting the ribosome into its 2 subunits. Detects stalled/collided 70S ribosomes which it binds and splits by an ATP-hydrolysis driven conformational change. Acts upstream of the ribosome quality control system (RQC), a ribosome-associated complex that mediates the extraction of incompletely synthesized nascent chains from stalled ribosomes and their subsequent degradation. Probably generates substrates for RQC.</text>
</comment>
<keyword evidence="8" id="KW-0175">Coiled coil</keyword>
<dbReference type="FunFam" id="3.40.50.300:FF:000830">
    <property type="entry name" value="Endonuclease MutS2"/>
    <property type="match status" value="1"/>
</dbReference>
<keyword evidence="7" id="KW-0540">Nuclease</keyword>
<dbReference type="InterPro" id="IPR036187">
    <property type="entry name" value="DNA_mismatch_repair_MutS_sf"/>
</dbReference>
<dbReference type="InterPro" id="IPR027417">
    <property type="entry name" value="P-loop_NTPase"/>
</dbReference>
<name>A0A132NAE1_HYDSH</name>
<dbReference type="Pfam" id="PF01713">
    <property type="entry name" value="Smr"/>
    <property type="match status" value="1"/>
</dbReference>
<dbReference type="SMART" id="SM00463">
    <property type="entry name" value="SMR"/>
    <property type="match status" value="1"/>
</dbReference>
<reference evidence="11 12" key="1">
    <citation type="submission" date="2015-09" db="EMBL/GenBank/DDBJ databases">
        <title>Draft genome sequence of Hydrogenibacillus schlegelii DSM 2000.</title>
        <authorList>
            <person name="Hemp J."/>
        </authorList>
    </citation>
    <scope>NUCLEOTIDE SEQUENCE [LARGE SCALE GENOMIC DNA]</scope>
    <source>
        <strain evidence="11 12">MA 48</strain>
    </source>
</reference>
<dbReference type="InterPro" id="IPR046893">
    <property type="entry name" value="MSSS"/>
</dbReference>
<dbReference type="InterPro" id="IPR000432">
    <property type="entry name" value="DNA_mismatch_repair_MutS_C"/>
</dbReference>
<dbReference type="GO" id="GO:0043023">
    <property type="term" value="F:ribosomal large subunit binding"/>
    <property type="evidence" value="ECO:0007669"/>
    <property type="project" value="UniProtKB-UniRule"/>
</dbReference>